<dbReference type="InterPro" id="IPR018247">
    <property type="entry name" value="EF_Hand_1_Ca_BS"/>
</dbReference>
<feature type="compositionally biased region" description="Basic and acidic residues" evidence="3">
    <location>
        <begin position="2877"/>
        <end position="2917"/>
    </location>
</feature>
<feature type="region of interest" description="Disordered" evidence="3">
    <location>
        <begin position="4009"/>
        <end position="4043"/>
    </location>
</feature>
<feature type="domain" description="EF-hand" evidence="4">
    <location>
        <begin position="412"/>
        <end position="447"/>
    </location>
</feature>
<dbReference type="GO" id="GO:0005509">
    <property type="term" value="F:calcium ion binding"/>
    <property type="evidence" value="ECO:0007669"/>
    <property type="project" value="InterPro"/>
</dbReference>
<dbReference type="PROSITE" id="PS00018">
    <property type="entry name" value="EF_HAND_1"/>
    <property type="match status" value="29"/>
</dbReference>
<feature type="domain" description="EF-hand" evidence="4">
    <location>
        <begin position="2448"/>
        <end position="2483"/>
    </location>
</feature>
<dbReference type="PANTHER" id="PTHR23064">
    <property type="entry name" value="TROPONIN"/>
    <property type="match status" value="1"/>
</dbReference>
<feature type="domain" description="EF-hand" evidence="4">
    <location>
        <begin position="480"/>
        <end position="515"/>
    </location>
</feature>
<dbReference type="Pfam" id="PF13202">
    <property type="entry name" value="EF-hand_5"/>
    <property type="match status" value="2"/>
</dbReference>
<feature type="compositionally biased region" description="Basic residues" evidence="3">
    <location>
        <begin position="3347"/>
        <end position="3357"/>
    </location>
</feature>
<organism evidence="5 6">
    <name type="scientific">Chlamydomonas schloesseri</name>
    <dbReference type="NCBI Taxonomy" id="2026947"/>
    <lineage>
        <taxon>Eukaryota</taxon>
        <taxon>Viridiplantae</taxon>
        <taxon>Chlorophyta</taxon>
        <taxon>core chlorophytes</taxon>
        <taxon>Chlorophyceae</taxon>
        <taxon>CS clade</taxon>
        <taxon>Chlamydomonadales</taxon>
        <taxon>Chlamydomonadaceae</taxon>
        <taxon>Chlamydomonas</taxon>
    </lineage>
</organism>
<feature type="domain" description="EF-hand" evidence="4">
    <location>
        <begin position="705"/>
        <end position="730"/>
    </location>
</feature>
<feature type="region of interest" description="Disordered" evidence="3">
    <location>
        <begin position="4305"/>
        <end position="4481"/>
    </location>
</feature>
<dbReference type="OrthoDB" id="533661at2759"/>
<feature type="domain" description="EF-hand" evidence="4">
    <location>
        <begin position="2176"/>
        <end position="2211"/>
    </location>
</feature>
<feature type="domain" description="EF-hand" evidence="4">
    <location>
        <begin position="1798"/>
        <end position="1833"/>
    </location>
</feature>
<dbReference type="CDD" id="cd00051">
    <property type="entry name" value="EFh"/>
    <property type="match status" value="10"/>
</dbReference>
<feature type="compositionally biased region" description="Low complexity" evidence="3">
    <location>
        <begin position="4400"/>
        <end position="4409"/>
    </location>
</feature>
<evidence type="ECO:0000259" key="4">
    <source>
        <dbReference type="PROSITE" id="PS50222"/>
    </source>
</evidence>
<feature type="region of interest" description="Disordered" evidence="3">
    <location>
        <begin position="3156"/>
        <end position="3185"/>
    </location>
</feature>
<feature type="compositionally biased region" description="Basic and acidic residues" evidence="3">
    <location>
        <begin position="2966"/>
        <end position="2975"/>
    </location>
</feature>
<feature type="compositionally biased region" description="Basic and acidic residues" evidence="3">
    <location>
        <begin position="3160"/>
        <end position="3170"/>
    </location>
</feature>
<feature type="region of interest" description="Disordered" evidence="3">
    <location>
        <begin position="3904"/>
        <end position="3986"/>
    </location>
</feature>
<feature type="domain" description="EF-hand" evidence="4">
    <location>
        <begin position="939"/>
        <end position="974"/>
    </location>
</feature>
<feature type="domain" description="EF-hand" evidence="4">
    <location>
        <begin position="659"/>
        <end position="694"/>
    </location>
</feature>
<feature type="domain" description="EF-hand" evidence="4">
    <location>
        <begin position="106"/>
        <end position="141"/>
    </location>
</feature>
<feature type="domain" description="EF-hand" evidence="4">
    <location>
        <begin position="142"/>
        <end position="177"/>
    </location>
</feature>
<evidence type="ECO:0000313" key="6">
    <source>
        <dbReference type="Proteomes" id="UP000613740"/>
    </source>
</evidence>
<feature type="domain" description="EF-hand" evidence="4">
    <location>
        <begin position="1937"/>
        <end position="1972"/>
    </location>
</feature>
<feature type="region of interest" description="Disordered" evidence="3">
    <location>
        <begin position="3044"/>
        <end position="3067"/>
    </location>
</feature>
<dbReference type="Pfam" id="PF13499">
    <property type="entry name" value="EF-hand_7"/>
    <property type="match status" value="13"/>
</dbReference>
<feature type="compositionally biased region" description="Polar residues" evidence="3">
    <location>
        <begin position="2867"/>
        <end position="2876"/>
    </location>
</feature>
<proteinExistence type="predicted"/>
<feature type="domain" description="EF-hand" evidence="4">
    <location>
        <begin position="1667"/>
        <end position="1702"/>
    </location>
</feature>
<dbReference type="SUPFAM" id="SSF47473">
    <property type="entry name" value="EF-hand"/>
    <property type="match status" value="11"/>
</dbReference>
<feature type="compositionally biased region" description="Basic and acidic residues" evidence="3">
    <location>
        <begin position="2928"/>
        <end position="2949"/>
    </location>
</feature>
<feature type="compositionally biased region" description="Pro residues" evidence="3">
    <location>
        <begin position="4012"/>
        <end position="4021"/>
    </location>
</feature>
<evidence type="ECO:0000256" key="1">
    <source>
        <dbReference type="ARBA" id="ARBA00022837"/>
    </source>
</evidence>
<dbReference type="Gene3D" id="1.10.238.10">
    <property type="entry name" value="EF-hand"/>
    <property type="match status" value="15"/>
</dbReference>
<feature type="domain" description="EF-hand" evidence="4">
    <location>
        <begin position="519"/>
        <end position="554"/>
    </location>
</feature>
<feature type="region of interest" description="Disordered" evidence="3">
    <location>
        <begin position="3269"/>
        <end position="3365"/>
    </location>
</feature>
<gene>
    <name evidence="5" type="ORF">HYH02_015169</name>
</gene>
<feature type="domain" description="EF-hand" evidence="4">
    <location>
        <begin position="2487"/>
        <end position="2522"/>
    </location>
</feature>
<feature type="domain" description="EF-hand" evidence="4">
    <location>
        <begin position="1035"/>
        <end position="1070"/>
    </location>
</feature>
<dbReference type="InterPro" id="IPR011992">
    <property type="entry name" value="EF-hand-dom_pair"/>
</dbReference>
<reference evidence="5" key="1">
    <citation type="journal article" date="2020" name="bioRxiv">
        <title>Comparative genomics of Chlamydomonas.</title>
        <authorList>
            <person name="Craig R.J."/>
            <person name="Hasan A.R."/>
            <person name="Ness R.W."/>
            <person name="Keightley P.D."/>
        </authorList>
    </citation>
    <scope>NUCLEOTIDE SEQUENCE</scope>
    <source>
        <strain evidence="5">CCAP 11/173</strain>
    </source>
</reference>
<dbReference type="SMART" id="SM00054">
    <property type="entry name" value="EFh"/>
    <property type="match status" value="39"/>
</dbReference>
<feature type="domain" description="EF-hand" evidence="4">
    <location>
        <begin position="1897"/>
        <end position="1932"/>
    </location>
</feature>
<feature type="compositionally biased region" description="Gly residues" evidence="3">
    <location>
        <begin position="3176"/>
        <end position="3185"/>
    </location>
</feature>
<feature type="compositionally biased region" description="Basic residues" evidence="3">
    <location>
        <begin position="3964"/>
        <end position="3976"/>
    </location>
</feature>
<feature type="domain" description="EF-hand" evidence="4">
    <location>
        <begin position="2709"/>
        <end position="2744"/>
    </location>
</feature>
<feature type="region of interest" description="Disordered" evidence="3">
    <location>
        <begin position="2850"/>
        <end position="2993"/>
    </location>
</feature>
<evidence type="ECO:0000313" key="5">
    <source>
        <dbReference type="EMBL" id="KAG2424499.1"/>
    </source>
</evidence>
<feature type="domain" description="EF-hand" evidence="4">
    <location>
        <begin position="1257"/>
        <end position="1292"/>
    </location>
</feature>
<feature type="region of interest" description="Disordered" evidence="3">
    <location>
        <begin position="2585"/>
        <end position="2633"/>
    </location>
</feature>
<name>A0A835VT37_9CHLO</name>
<feature type="domain" description="EF-hand" evidence="4">
    <location>
        <begin position="1221"/>
        <end position="1256"/>
    </location>
</feature>
<feature type="domain" description="EF-hand" evidence="4">
    <location>
        <begin position="1522"/>
        <end position="1557"/>
    </location>
</feature>
<feature type="compositionally biased region" description="Low complexity" evidence="3">
    <location>
        <begin position="4320"/>
        <end position="4331"/>
    </location>
</feature>
<dbReference type="InterPro" id="IPR002048">
    <property type="entry name" value="EF_hand_dom"/>
</dbReference>
<feature type="domain" description="EF-hand" evidence="4">
    <location>
        <begin position="1328"/>
        <end position="1363"/>
    </location>
</feature>
<keyword evidence="2" id="KW-0175">Coiled coil</keyword>
<dbReference type="PROSITE" id="PS50222">
    <property type="entry name" value="EF_HAND_2"/>
    <property type="match status" value="32"/>
</dbReference>
<feature type="compositionally biased region" description="Pro residues" evidence="3">
    <location>
        <begin position="4441"/>
        <end position="4453"/>
    </location>
</feature>
<feature type="coiled-coil region" evidence="2">
    <location>
        <begin position="4683"/>
        <end position="4717"/>
    </location>
</feature>
<feature type="compositionally biased region" description="Low complexity" evidence="3">
    <location>
        <begin position="3276"/>
        <end position="3285"/>
    </location>
</feature>
<feature type="domain" description="EF-hand" evidence="4">
    <location>
        <begin position="1367"/>
        <end position="1402"/>
    </location>
</feature>
<protein>
    <recommendedName>
        <fullName evidence="4">EF-hand domain-containing protein</fullName>
    </recommendedName>
</protein>
<feature type="compositionally biased region" description="Pro residues" evidence="3">
    <location>
        <begin position="4410"/>
        <end position="4432"/>
    </location>
</feature>
<feature type="domain" description="EF-hand" evidence="4">
    <location>
        <begin position="2075"/>
        <end position="2110"/>
    </location>
</feature>
<sequence>MAQYVNSRLAPGVREDPRLVRESVDVRASTAAGRPAAASGSNWVLEPITFEGRPYLLDRRTAAVYADTNEDQYPELVGKWVDGRVVLRGRNVVVDLFSSLDRYLREQKVKFADLFNSFDTDRSGTLEIRELAQLVKQLVPGVTVAEVKYIMAMLDSSGDGSVTQQEFLSAAKASLDAARQLAAERGMAGSSAASSDVQAALRSVTDFLRRNRVSAQTAFNSADGNRNGRLEPRELARFFATTIPGLTEPQLRYLLAHMYEMDVNGDGTVSFDELLYALRAADVTRAGGTTAAQQQQQAAYKSGAAATGAGENWVLEPITFEGRPYLLDRRTAAVYADTNEDQYPELVGKWVDGRVVLRGRNVVVDLFSSLDRYLREQKVKFADLFNSFDTDRSGTLEIRELAQLVKQLVPGVTVAEVKYIMAMLDSSGDGSVTQQEFLSAAKASLDAARQLAAERGMGSAATAASQVQTALRSVTDFLRQNRVSARTAFESFDTNRNGRLEPRELARFFARTVPGLTEPQLRYLLAHMYEMDVNGDGTVSFDELLYALRAADVTRAGGAGGQAASQFAAPGTASKPSMSRQMTIAAMPGGEQWVLQDVRDPNTGAYLKLDPATGLVYQEPVPGEWPQVVGVQDAAGVLRLTQRRDDGGLFAALDAYLRTSKVKFRDMFDHFDADRSGQLDMAELRQLVATILPGFTEGQLNYFQALLDINGDGGISFDEMMGVAKECLAAERAANASGGQRDPTVKQALDRFQAYLLQYSTIAIQHFDAQDRGNRGALKFPEFAAFLQKLMPDLREAQRRAILSYLYAQDIDQSGMISWPMLARFMRVPQISHLGSGAAAAGGAGSGRSTPVQTASPGMRRAATQAHRVTFEGDTWQLEEVSWRGQPYFIDRHTNRVYQEAQSGGWPRLVGVYRNGEVVIQDRAMAQALFETLDTYLKQNRMKCQEVFSHFDQGSKGYLAPAELGQLVQHFLPNQVSAGDVKYFQVMVDRNHDGKITYAEFLEAARSCRAEEQAARERSMDARTALQLVSEYIRTSGTEMRAAFGRFDSNRNGLLEPRELAQMLRTTIPGITDLQLRYVLAHLHGFDLDGDGCLSYREFCIAMRAVDVRKGTSGGREEHLRGDFMRSKSAVMGPGMQQAALARIATARSYETDSDMEWPLQEFSYNGHTLLLDTRTQRVYYSPDGRSWPQLLGKLDNGRVVRTADLRPNELWSRLDTYLRTNKVKLQELFAAYDADRSGSLRPKELGRLIRDLLPDVGRAELHYFLAMMDANGDGAVSYEEFLTAARDSLKATQQLSGVVGGAGAQTGLSFPPDVIAVLEELSARLAEQPALAKRIFTQADANGDGTLDFGEVGKFLRALVPGLGARQLQYVMSYMAQLDINGDGVLSFSEVMTGLHAWESRGPNGVSFDRSFNAPPVPRNVLEAVSGSNRQLHRSVSNALLQARSAAGGNTAAYTTNWELQEWRYRGATYLLDPLTNMVYADVSANEWPQLVGRKVGEALQPLDSSATITFFRNLDSYLKAEQVKIGQLFAEHDRGRKGYLDRAELAQLVRRVMPEATDAQIRFLACVLDENNDKVVTQQELLGAARKVVELLQRQSRGAAGGAAGIGGASPEAAAVLDRFTRYLRENLDRARQLFERLDSARQGFLDYDGVADFFRALSPRISADDLRYLLAQVHVYDVDGVGQVTFAELLRAMRAADLRSARGTHANSWGAMGQRAAAASYDMPSTWRLEPYRWGDREVLLDAATQVLYSRPTAAGEWPVPLGRLTATANGRQAVVAIQSDSYMFFKRLDAYLKDQKVRLRQLFDAADADRSGALDGREIARLVRHVMPDASVPQINYFLAMIDVDATNRVTYESFLEVCRQGVKAENDMAGDMNGLTPEAAATLKRLSDALARDRNGAVQLFRQADRDGSGRLEPREVAALLRRINPNLRPEELRMAVVVMFRSMDHNGDGTLSFQEFMCALRAVELQTPDRTLQAGTWGSGGRGSAGAVRPAAREPILAVLELEEVGIQGQRYLYSRYNSTVYEAIQPGAQVAWPKALGVYDQSTGGVFQRGAVASSAQLFTALDNYLRTAKVKFHDLFLHYDADRSGRLEPRELGRLVADLLGPQQATDADVAYFVCMLDLDGSKSVTEQEFLTVAKEFISLEKRAAEWGSPVGEEVRRCLDSASKYLNADKEGAYNIFVTHDTDQDGRLTLMQLGKLMTDLLRGQRSATRQLHYLLTHAHSCDIMKQGRFTFNEVLIAFRAIPCRYPGGSLRPGFAVAPRGVAPLPAYSQLEAFRHNGLTYYRDPETGLVYNMVDEGRGAGGQQNLSLANFRTSPGRAGTVLGGGSPTERLFVALDAALKEAHVRLRDVFGRYDADRSGRLEMREVRHLVRDLLPDATDADILYIMGMLDYDGDQAITFEELMAGVKEIWTAGRVLAGRGAPNEATVMEKLVERIAAYLRGQRESAQDTFLRFDTNGNGKLEPRELARFMRACLPELASIEVRELITYLHSLDTNGDGCLSFKELNSALYALDLGLPDGRRLKGKFKIRTAGSKAPLGRGAVRPFNDVREWRLEPWHCAVEGRDLWLDPQSGLVYLPTGGAAGAGAGGRDRDRDYRDRDRDYRDRDRDYRDRDAGRARPPAAGDAGEAGGWPVLLGARMPDGGVHRLESTLSARFFAALDRKLKVERMRLEDVLGEYDRDGNAGLDERELGRLARNLMGEELSSQGVKYLMAALDLDGDRLVSRQEVVTVFQQLGATGARIAGLAEPAVVDLLNRLSTAVARNVRAAWERFCRADSSSTSTLEPRELKWFLEGLLPGSTPEDLRTALTYLHLLDVNQNGHLEWRELLIALRVIPVRTPVGFLRPPQPPFRVRRGGYNDPQYAQQASQYNDYDRPRDGYRHSDEDRGRYDRDSRDSRDRGGYDRDRQRYSSDDDADGRRRRGDYDRDRERDPAAAISDREFVMELRPAGSRSASAGRRRSSTDYRDRDSGGGQLRDPDTGLLYTAPDSGYSKGAWPQLVAYDDTRDGKRPVPPLPSWPLLLDLEEVARADPDRLMDLAARAGGGGGGGSSRSRSGGSGDTLDSRAAATVLLKAAAESGSRQRPDAWVEPLLRGMMEVMHDRGVRVRKLPRDAEALAAAYRLLTDAKEGTTLLRDVAASLSREYRQVVKAMRKRAIPDDRSDRSSSRRSSGTGGAVGGGGDGALLRLPDVRDILQDCLPEVLGSPDAAMAALLYLLYHTPHCLARGGRELAVGWKDVFKAFRAVKCRHPDGTSRIGVWDAEELARRDGDSRSASASDYSSDPERGAYNRASGGGRRRSSSYGGGRDRDVAGDYSAGGRRHRHQPRQPQPAEYDRYYDSRDSRGHHRHHRHSSPGHWDPRVGGVPYPPAYGPHGYPVDPHMDPEAAAAAAAALAGGGLDPATAAALQQAAKVGRTLSYSAAHAAVSPAEDPAVAAVRKRMASDLRMSRAAASSSARRLNLSLRELSRRKVHPERRVVNLEAYTAPDGKQYSLDPATGLVYFLTPGGGDEYPELAGKLRPSGELMLGGGSSAPLQAVFDSLRKLDESMLVQLFKAYDTNNNGTLELKELMALLRDVAGLPYAEAGLVQALLDVDLSNTLTLKEWVEGIRASTDSLDAVATAYLGGYGAAGGGVGVSRAQRAALTVLAAVSAQVAADLEVFWAAYARADKDGNGYLDVAEMARFFKDLFRDMPPYDLRLLVAHCFTADLEKDGLVRPDELLQHLRAIPLKSPNGVTHRPGFRVPAVGAGRSGLMDSISTANRNARFTYARNLSVEVPDNVSVMTEPLAAKLPQGHAFPAHPASPLGAASLISLAGGMPATPGGAASLAAMSAAAGGLQYVPVPVPMMGGGTGLVGTQMGALGGLPAMLGQPGAGGVAAPIQGFLLPYQQDMYQALYERLAHRSRAPSVSSRRTTRASDSGMAPPMEDILTPLSSDGEPDEMADPAAVGYDHMPPYVEQPPPTHRRSISGRRSRSTHSGVYGSQGGYSSASGYGAGYGVASGYGTYDGALAPPPPHPPPEASQYEQQYRGAPGRGPVQGGSGFGTLMELQRVVAQSPAAFRGHVMAYAKKVAASPGGARGSSPYGAAARGPAVIYVVPRAALGHLVNRIYPGLREPELRYATDLLSACLPFNTASYTEEDLGFAIRQGASVERAVAERRLPQDVAVLAAQMAEDVNGNAAFSRNAFREADRYRRGFLPLREHMRLLSRLASVPPHAQAWLTAGLAHYAKEAMGGAADMTYAELGAALAAISRPLGPPPQAPYVDPSGAPYPYTVPSHPYHAPFGPDPAAGYGSPAGAWGAPGVQARGLSPYDQQPYGNAPYGQPVQAPYAQQPPPYGQQQPYDPRFPDARSMPPSPGGGPGYGQAPAGYPSQPPPPGYGAPAHGYGPPSPGYGPPSPGYAPSSSGAYGPPSPGYGPAAPPPGAYNSPPQPPGYQQAPGPYNSPPSPFGPPAAGPAGYGAPVSPYGDPNAQSPGGYGHAYPQVPPAEPGALAGSGTAGSAYYMWTHSNREAVLQKHMSEVMKGRVLELETQKGTLEKESGLQHKILDLQTKLLQNETAQKDVLALIQSYTTAGTPPVSVQDMVGRITATLKDAIQLAKAGAATGGVAPPPGPPPADFDALLDALTNARWVSGQPVSLDTLRAALNLRRDAFALRRAHTAAMMELEGKKMGTQLVGLEAQQAMAIQMQLLQAQLQRQAQELQQRLMLEAQLIARANAEQQGGAGATAGGGLPGLLLPPAHAGSSAAMMVGLDSASRAAQAAAAQTAAGISASTAALMQATAAGGSGSPVGGQLLPLSPGGLGFTTTAAGGAAAAGAALLPAYTTTTTTGSPTMMLSSLGAVGSPPLTMSPRTWQMEPAGLGMGATMSPTQHTVAAATAASTGHPVAGAVFAAPPRD</sequence>
<feature type="compositionally biased region" description="Gly residues" evidence="3">
    <location>
        <begin position="4033"/>
        <end position="4043"/>
    </location>
</feature>
<feature type="domain" description="EF-hand" evidence="4">
    <location>
        <begin position="2348"/>
        <end position="2383"/>
    </location>
</feature>
<feature type="compositionally biased region" description="Low complexity" evidence="3">
    <location>
        <begin position="4454"/>
        <end position="4466"/>
    </location>
</feature>
<keyword evidence="1" id="KW-0106">Calcium</keyword>
<feature type="domain" description="EF-hand" evidence="4">
    <location>
        <begin position="987"/>
        <end position="1011"/>
    </location>
</feature>
<evidence type="ECO:0000256" key="3">
    <source>
        <dbReference type="SAM" id="MobiDB-lite"/>
    </source>
</evidence>
<dbReference type="Proteomes" id="UP000613740">
    <property type="component" value="Unassembled WGS sequence"/>
</dbReference>
<feature type="domain" description="EF-hand" evidence="4">
    <location>
        <begin position="376"/>
        <end position="411"/>
    </location>
</feature>
<feature type="compositionally biased region" description="Low complexity" evidence="3">
    <location>
        <begin position="3977"/>
        <end position="3986"/>
    </location>
</feature>
<dbReference type="EMBL" id="JAEHOD010000123">
    <property type="protein sequence ID" value="KAG2424499.1"/>
    <property type="molecule type" value="Genomic_DNA"/>
</dbReference>
<feature type="compositionally biased region" description="Basic and acidic residues" evidence="3">
    <location>
        <begin position="3336"/>
        <end position="3346"/>
    </location>
</feature>
<dbReference type="InterPro" id="IPR052591">
    <property type="entry name" value="CML21-like"/>
</dbReference>
<feature type="domain" description="EF-hand" evidence="4">
    <location>
        <begin position="249"/>
        <end position="284"/>
    </location>
</feature>
<feature type="domain" description="EF-hand" evidence="4">
    <location>
        <begin position="3547"/>
        <end position="3582"/>
    </location>
</feature>
<feature type="compositionally biased region" description="Basic and acidic residues" evidence="3">
    <location>
        <begin position="2595"/>
        <end position="2623"/>
    </location>
</feature>
<keyword evidence="6" id="KW-1185">Reference proteome</keyword>
<feature type="domain" description="EF-hand" evidence="4">
    <location>
        <begin position="2384"/>
        <end position="2419"/>
    </location>
</feature>
<accession>A0A835VT37</accession>
<feature type="compositionally biased region" description="Low complexity" evidence="3">
    <location>
        <begin position="2952"/>
        <end position="2961"/>
    </location>
</feature>
<feature type="domain" description="EF-hand" evidence="4">
    <location>
        <begin position="1074"/>
        <end position="1109"/>
    </location>
</feature>
<feature type="domain" description="EF-hand" evidence="4">
    <location>
        <begin position="3658"/>
        <end position="3693"/>
    </location>
</feature>
<feature type="compositionally biased region" description="Pro residues" evidence="3">
    <location>
        <begin position="4388"/>
        <end position="4399"/>
    </location>
</feature>
<comment type="caution">
    <text evidence="5">The sequence shown here is derived from an EMBL/GenBank/DDBJ whole genome shotgun (WGS) entry which is preliminary data.</text>
</comment>
<feature type="domain" description="EF-hand" evidence="4">
    <location>
        <begin position="2113"/>
        <end position="2148"/>
    </location>
</feature>
<evidence type="ECO:0000256" key="2">
    <source>
        <dbReference type="SAM" id="Coils"/>
    </source>
</evidence>